<dbReference type="SUPFAM" id="SSF49599">
    <property type="entry name" value="TRAF domain-like"/>
    <property type="match status" value="1"/>
</dbReference>
<keyword evidence="4" id="KW-1185">Reference proteome</keyword>
<sequence>MNKPLVAAELGFTEQQIMISSYAWKIKNFRFINMPAGERLESPTFNLASDKTVDWYLALYPFGIDKAYKHCISASLGNKSKSTEKFSMDVSFSISVLDRKGQIVHKRSKNSVINSNSFNGFNEFLERHTLTAENSNMLINDVLTILCEFIVVGKTVNYSKQEYTKYSAAYNTISKRKVLLNDIECQLEADRFHDLTITAPCGTELHAHKFMLAARSPVFRAMFTVDMKEKANNAVKIEDITYNALKEMIRFMYTAKVENLDTCLDGVWMAAEKYQISGLKGECRDYLFDNLSIDNAVKTLTYCHQFQLNDLKALTHRFMTFHAKDIANTESFKSIDDPDLLMEIVQNLTLKS</sequence>
<gene>
    <name evidence="3" type="primary">103315971</name>
</gene>
<dbReference type="InterPro" id="IPR008974">
    <property type="entry name" value="TRAF-like"/>
</dbReference>
<dbReference type="InParanoid" id="A0A7M7H5M0"/>
<name>A0A7M7H5M0_NASVI</name>
<dbReference type="InterPro" id="IPR011333">
    <property type="entry name" value="SKP1/BTB/POZ_sf"/>
</dbReference>
<reference evidence="3" key="1">
    <citation type="submission" date="2021-01" db="UniProtKB">
        <authorList>
            <consortium name="EnsemblMetazoa"/>
        </authorList>
    </citation>
    <scope>IDENTIFICATION</scope>
</reference>
<dbReference type="Gene3D" id="2.60.210.10">
    <property type="entry name" value="Apoptosis, Tumor Necrosis Factor Receptor Associated Protein 2, Chain A"/>
    <property type="match status" value="1"/>
</dbReference>
<dbReference type="EnsemblMetazoa" id="XM_008207355">
    <property type="protein sequence ID" value="XP_008205577"/>
    <property type="gene ID" value="LOC103315971"/>
</dbReference>
<dbReference type="AlphaFoldDB" id="A0A7M7H5M0"/>
<dbReference type="Gene3D" id="3.30.710.10">
    <property type="entry name" value="Potassium Channel Kv1.1, Chain A"/>
    <property type="match status" value="1"/>
</dbReference>
<dbReference type="KEGG" id="nvi:103315971"/>
<organism evidence="3 4">
    <name type="scientific">Nasonia vitripennis</name>
    <name type="common">Parasitic wasp</name>
    <dbReference type="NCBI Taxonomy" id="7425"/>
    <lineage>
        <taxon>Eukaryota</taxon>
        <taxon>Metazoa</taxon>
        <taxon>Ecdysozoa</taxon>
        <taxon>Arthropoda</taxon>
        <taxon>Hexapoda</taxon>
        <taxon>Insecta</taxon>
        <taxon>Pterygota</taxon>
        <taxon>Neoptera</taxon>
        <taxon>Endopterygota</taxon>
        <taxon>Hymenoptera</taxon>
        <taxon>Apocrita</taxon>
        <taxon>Proctotrupomorpha</taxon>
        <taxon>Chalcidoidea</taxon>
        <taxon>Pteromalidae</taxon>
        <taxon>Pteromalinae</taxon>
        <taxon>Nasonia</taxon>
    </lineage>
</organism>
<dbReference type="PROSITE" id="PS50144">
    <property type="entry name" value="MATH"/>
    <property type="match status" value="1"/>
</dbReference>
<evidence type="ECO:0000313" key="4">
    <source>
        <dbReference type="Proteomes" id="UP000002358"/>
    </source>
</evidence>
<dbReference type="SMART" id="SM00225">
    <property type="entry name" value="BTB"/>
    <property type="match status" value="1"/>
</dbReference>
<dbReference type="SMR" id="A0A7M7H5M0"/>
<dbReference type="Gene3D" id="1.25.40.420">
    <property type="match status" value="1"/>
</dbReference>
<dbReference type="PROSITE" id="PS50097">
    <property type="entry name" value="BTB"/>
    <property type="match status" value="1"/>
</dbReference>
<evidence type="ECO:0000259" key="2">
    <source>
        <dbReference type="PROSITE" id="PS50144"/>
    </source>
</evidence>
<dbReference type="PANTHER" id="PTHR24413">
    <property type="entry name" value="SPECKLE-TYPE POZ PROTEIN"/>
    <property type="match status" value="1"/>
</dbReference>
<dbReference type="Pfam" id="PF00651">
    <property type="entry name" value="BTB"/>
    <property type="match status" value="1"/>
</dbReference>
<dbReference type="OMA" id="IDARTHM"/>
<evidence type="ECO:0000313" key="3">
    <source>
        <dbReference type="EnsemblMetazoa" id="XP_008205577"/>
    </source>
</evidence>
<dbReference type="OrthoDB" id="6359816at2759"/>
<dbReference type="Proteomes" id="UP000002358">
    <property type="component" value="Chromosome 4"/>
</dbReference>
<dbReference type="GO" id="GO:0030163">
    <property type="term" value="P:protein catabolic process"/>
    <property type="evidence" value="ECO:0007669"/>
    <property type="project" value="UniProtKB-ARBA"/>
</dbReference>
<feature type="domain" description="BTB" evidence="1">
    <location>
        <begin position="193"/>
        <end position="261"/>
    </location>
</feature>
<accession>A0A7M7H5M0</accession>
<protein>
    <submittedName>
        <fullName evidence="3">Uncharacterized protein</fullName>
    </submittedName>
</protein>
<dbReference type="SUPFAM" id="SSF54695">
    <property type="entry name" value="POZ domain"/>
    <property type="match status" value="1"/>
</dbReference>
<dbReference type="Pfam" id="PF22486">
    <property type="entry name" value="MATH_2"/>
    <property type="match status" value="1"/>
</dbReference>
<evidence type="ECO:0000259" key="1">
    <source>
        <dbReference type="PROSITE" id="PS50097"/>
    </source>
</evidence>
<dbReference type="InterPro" id="IPR000210">
    <property type="entry name" value="BTB/POZ_dom"/>
</dbReference>
<proteinExistence type="predicted"/>
<dbReference type="InterPro" id="IPR002083">
    <property type="entry name" value="MATH/TRAF_dom"/>
</dbReference>
<dbReference type="CDD" id="cd14733">
    <property type="entry name" value="BACK"/>
    <property type="match status" value="1"/>
</dbReference>
<feature type="domain" description="MATH" evidence="2">
    <location>
        <begin position="19"/>
        <end position="149"/>
    </location>
</feature>